<keyword evidence="4" id="KW-1185">Reference proteome</keyword>
<keyword evidence="1" id="KW-1114">Inhibition of host interferon signaling pathway by virus</keyword>
<evidence type="ECO:0000256" key="1">
    <source>
        <dbReference type="ARBA" id="ARBA00023107"/>
    </source>
</evidence>
<dbReference type="RefSeq" id="YP_010801721.1">
    <property type="nucleotide sequence ID" value="NC_076968.1"/>
</dbReference>
<feature type="region of interest" description="Disordered" evidence="2">
    <location>
        <begin position="52"/>
        <end position="83"/>
    </location>
</feature>
<dbReference type="PANTHER" id="PTHR16489:SF12">
    <property type="entry name" value="GH11727P"/>
    <property type="match status" value="1"/>
</dbReference>
<evidence type="ECO:0000256" key="2">
    <source>
        <dbReference type="SAM" id="MobiDB-lite"/>
    </source>
</evidence>
<dbReference type="GO" id="GO:0039606">
    <property type="term" value="P:symbiont-mediated suppression of host translation initiation"/>
    <property type="evidence" value="ECO:0007669"/>
    <property type="project" value="UniProtKB-KW"/>
</dbReference>
<name>A0A7L7YUS7_9ALPH</name>
<proteinExistence type="predicted"/>
<dbReference type="KEGG" id="vg:80540468"/>
<protein>
    <submittedName>
        <fullName evidence="3">ICP34.5</fullName>
    </submittedName>
</protein>
<keyword evidence="1" id="KW-1126">Modulation of host PP1 activity by virus</keyword>
<evidence type="ECO:0000313" key="4">
    <source>
        <dbReference type="Proteomes" id="UP001148675"/>
    </source>
</evidence>
<dbReference type="InterPro" id="IPR051254">
    <property type="entry name" value="PPP1R15"/>
</dbReference>
<evidence type="ECO:0000313" key="3">
    <source>
        <dbReference type="EMBL" id="QOD40177.1"/>
    </source>
</evidence>
<organism evidence="3 4">
    <name type="scientific">Macropodid alphaherpesvirus 4</name>
    <dbReference type="NCBI Taxonomy" id="2762721"/>
    <lineage>
        <taxon>Viruses</taxon>
        <taxon>Duplodnaviria</taxon>
        <taxon>Heunggongvirae</taxon>
        <taxon>Peploviricota</taxon>
        <taxon>Herviviricetes</taxon>
        <taxon>Herpesvirales</taxon>
        <taxon>Orthoherpesviridae</taxon>
        <taxon>Alphaherpesvirinae</taxon>
        <taxon>Simplexvirus</taxon>
        <taxon>Simplexvirus macropodidalpha4</taxon>
    </lineage>
</organism>
<keyword evidence="1" id="KW-0922">Interferon antiviral system evasion</keyword>
<dbReference type="Proteomes" id="UP001148675">
    <property type="component" value="Segment"/>
</dbReference>
<accession>A0A7L7YUS7</accession>
<dbReference type="PANTHER" id="PTHR16489">
    <property type="entry name" value="GH11727P"/>
    <property type="match status" value="1"/>
</dbReference>
<dbReference type="GO" id="GO:0034976">
    <property type="term" value="P:response to endoplasmic reticulum stress"/>
    <property type="evidence" value="ECO:0007669"/>
    <property type="project" value="TreeGrafter"/>
</dbReference>
<keyword evidence="1" id="KW-0945">Host-virus interaction</keyword>
<keyword evidence="1" id="KW-1090">Inhibition of host innate immune response by virus</keyword>
<keyword evidence="1" id="KW-0899">Viral immunoevasion</keyword>
<dbReference type="GO" id="GO:0004865">
    <property type="term" value="F:protein serine/threonine phosphatase inhibitor activity"/>
    <property type="evidence" value="ECO:0007669"/>
    <property type="project" value="UniProtKB-KW"/>
</dbReference>
<reference evidence="3" key="1">
    <citation type="submission" date="2020-08" db="EMBL/GenBank/DDBJ databases">
        <title>Genome sequences of two marsupial simplex viruses; Macropodid alphaherpesvirus 2 and 4.</title>
        <authorList>
            <person name="Vaz P.K."/>
            <person name="Mahony T."/>
            <person name="Hartley C.A."/>
            <person name="Motha J."/>
            <person name="Devlin J.M."/>
        </authorList>
    </citation>
    <scope>NUCLEOTIDE SEQUENCE</scope>
    <source>
        <strain evidence="3">V3116/09</strain>
    </source>
</reference>
<gene>
    <name evidence="3" type="primary">RL1</name>
</gene>
<dbReference type="EMBL" id="MT900474">
    <property type="protein sequence ID" value="QOD40177.1"/>
    <property type="molecule type" value="Genomic_DNA"/>
</dbReference>
<sequence length="181" mass="20654">MNTRSKPPSPFRFFIWFDPLRPHRPTAVFYNNLDTLFRARVPAALTHHLQQRAIHRSTPHRCEKGRSRLPSVSPERSPNPPRPTVRFAANVQVHSLVVWKTASRLARQGSWESHQTDGIRFRERVKRLGRQLGPSLQPHVRACVLGCLEEPTLLTARLSHCLSAGGDYLAQTNELNNQPYG</sequence>
<dbReference type="GeneID" id="80540468"/>